<protein>
    <recommendedName>
        <fullName evidence="7">Reverse transcriptase RNase H-like domain-containing protein</fullName>
    </recommendedName>
</protein>
<evidence type="ECO:0000313" key="8">
    <source>
        <dbReference type="EMBL" id="RAL65405.1"/>
    </source>
</evidence>
<dbReference type="GO" id="GO:0003964">
    <property type="term" value="F:RNA-directed DNA polymerase activity"/>
    <property type="evidence" value="ECO:0007669"/>
    <property type="project" value="UniProtKB-KW"/>
</dbReference>
<keyword evidence="4" id="KW-0255">Endonuclease</keyword>
<name>A0A395IYS8_9HELO</name>
<dbReference type="AlphaFoldDB" id="A0A395IYS8"/>
<dbReference type="Proteomes" id="UP000249056">
    <property type="component" value="Unassembled WGS sequence"/>
</dbReference>
<dbReference type="Pfam" id="PF17917">
    <property type="entry name" value="RT_RNaseH"/>
    <property type="match status" value="1"/>
</dbReference>
<keyword evidence="9" id="KW-1185">Reference proteome</keyword>
<keyword evidence="3" id="KW-0540">Nuclease</keyword>
<evidence type="ECO:0000259" key="7">
    <source>
        <dbReference type="Pfam" id="PF17917"/>
    </source>
</evidence>
<evidence type="ECO:0000256" key="3">
    <source>
        <dbReference type="ARBA" id="ARBA00022722"/>
    </source>
</evidence>
<proteinExistence type="predicted"/>
<keyword evidence="2" id="KW-0548">Nucleotidyltransferase</keyword>
<dbReference type="InterPro" id="IPR041373">
    <property type="entry name" value="RT_RNaseH"/>
</dbReference>
<evidence type="ECO:0000313" key="9">
    <source>
        <dbReference type="Proteomes" id="UP000249056"/>
    </source>
</evidence>
<accession>A0A395IYS8</accession>
<dbReference type="GO" id="GO:0016787">
    <property type="term" value="F:hydrolase activity"/>
    <property type="evidence" value="ECO:0007669"/>
    <property type="project" value="UniProtKB-KW"/>
</dbReference>
<keyword evidence="6" id="KW-0695">RNA-directed DNA polymerase</keyword>
<reference evidence="8 9" key="1">
    <citation type="submission" date="2018-06" db="EMBL/GenBank/DDBJ databases">
        <title>Genome Sequence of the Brown Rot Fungal Pathogen Monilinia fructigena.</title>
        <authorList>
            <person name="Landi L."/>
            <person name="De Miccolis Angelini R.M."/>
            <person name="Pollastro S."/>
            <person name="Abate D."/>
            <person name="Faretra F."/>
            <person name="Romanazzi G."/>
        </authorList>
    </citation>
    <scope>NUCLEOTIDE SEQUENCE [LARGE SCALE GENOMIC DNA]</scope>
    <source>
        <strain evidence="8 9">Mfrg269</strain>
    </source>
</reference>
<dbReference type="PANTHER" id="PTHR34072:SF52">
    <property type="entry name" value="RIBONUCLEASE H"/>
    <property type="match status" value="1"/>
</dbReference>
<keyword evidence="5" id="KW-0378">Hydrolase</keyword>
<dbReference type="OrthoDB" id="3561256at2759"/>
<feature type="domain" description="Reverse transcriptase RNase H-like" evidence="7">
    <location>
        <begin position="1"/>
        <end position="30"/>
    </location>
</feature>
<keyword evidence="1" id="KW-0808">Transferase</keyword>
<dbReference type="PANTHER" id="PTHR34072">
    <property type="entry name" value="ENZYMATIC POLYPROTEIN-RELATED"/>
    <property type="match status" value="1"/>
</dbReference>
<gene>
    <name evidence="8" type="ORF">DID88_000973</name>
</gene>
<dbReference type="GO" id="GO:0004519">
    <property type="term" value="F:endonuclease activity"/>
    <property type="evidence" value="ECO:0007669"/>
    <property type="project" value="UniProtKB-KW"/>
</dbReference>
<evidence type="ECO:0000256" key="1">
    <source>
        <dbReference type="ARBA" id="ARBA00022679"/>
    </source>
</evidence>
<sequence>MTDHNSLQYFMTKKELNGRQARWAETLAAYDFQIKYRSGKLNSADGPSRRPDYAGGITGLNEMLLTLQNKMRNATLVASIYRRSVGNMTPFEHVLGLCWEREGCSLPLHGQVEPWVESGCRQMIPRRVATVLAKDETAFEQITEPMRNGLLRLQENDKFVQKREYLRFRSRSAGVASPWMVSADGLLTHCGNAYVPLNPAIRAEILRTHHDDPMGGHWGN</sequence>
<dbReference type="SUPFAM" id="SSF56672">
    <property type="entry name" value="DNA/RNA polymerases"/>
    <property type="match status" value="1"/>
</dbReference>
<comment type="caution">
    <text evidence="8">The sequence shown here is derived from an EMBL/GenBank/DDBJ whole genome shotgun (WGS) entry which is preliminary data.</text>
</comment>
<organism evidence="8 9">
    <name type="scientific">Monilinia fructigena</name>
    <dbReference type="NCBI Taxonomy" id="38457"/>
    <lineage>
        <taxon>Eukaryota</taxon>
        <taxon>Fungi</taxon>
        <taxon>Dikarya</taxon>
        <taxon>Ascomycota</taxon>
        <taxon>Pezizomycotina</taxon>
        <taxon>Leotiomycetes</taxon>
        <taxon>Helotiales</taxon>
        <taxon>Sclerotiniaceae</taxon>
        <taxon>Monilinia</taxon>
    </lineage>
</organism>
<evidence type="ECO:0000256" key="2">
    <source>
        <dbReference type="ARBA" id="ARBA00022695"/>
    </source>
</evidence>
<dbReference type="EMBL" id="QKRW01000010">
    <property type="protein sequence ID" value="RAL65405.1"/>
    <property type="molecule type" value="Genomic_DNA"/>
</dbReference>
<evidence type="ECO:0000256" key="5">
    <source>
        <dbReference type="ARBA" id="ARBA00022801"/>
    </source>
</evidence>
<evidence type="ECO:0000256" key="6">
    <source>
        <dbReference type="ARBA" id="ARBA00022918"/>
    </source>
</evidence>
<evidence type="ECO:0000256" key="4">
    <source>
        <dbReference type="ARBA" id="ARBA00022759"/>
    </source>
</evidence>
<dbReference type="InterPro" id="IPR043502">
    <property type="entry name" value="DNA/RNA_pol_sf"/>
</dbReference>